<dbReference type="Gene3D" id="3.30.460.10">
    <property type="entry name" value="Beta Polymerase, domain 2"/>
    <property type="match status" value="1"/>
</dbReference>
<feature type="region of interest" description="Disordered" evidence="9">
    <location>
        <begin position="636"/>
        <end position="677"/>
    </location>
</feature>
<evidence type="ECO:0000256" key="2">
    <source>
        <dbReference type="ARBA" id="ARBA00001946"/>
    </source>
</evidence>
<feature type="domain" description="PAP-associated" evidence="10">
    <location>
        <begin position="230"/>
        <end position="301"/>
    </location>
</feature>
<evidence type="ECO:0000256" key="7">
    <source>
        <dbReference type="ARBA" id="ARBA00022842"/>
    </source>
</evidence>
<dbReference type="SUPFAM" id="SSF81301">
    <property type="entry name" value="Nucleotidyltransferase"/>
    <property type="match status" value="1"/>
</dbReference>
<name>A4GI90_9BACT</name>
<dbReference type="EMBL" id="EF089401">
    <property type="protein sequence ID" value="ABL97801.1"/>
    <property type="molecule type" value="Genomic_DNA"/>
</dbReference>
<keyword evidence="7" id="KW-0460">Magnesium</keyword>
<sequence>MSPDLSSITEAYTSTLDGDLKKVIKKIGDAKAKSRESLTNHLTSLIFRRFGKNAMVEAFGSSVTNLSIGTGDLDLCLSFKNKTPRKVLRKISGVLHEEGMENIQLIPKARIPIVKFKDPRSGLDVDISLDNRLAIYNSHLLKSYAQEDRLRRLVHMVKYWASRRGINNAFDGSLSSYAWTLLTIQHAQLVQPALAPNRQENCPSKPLSFQGKTFDVGFNDDDFKTENTQSLASLLISFFDRYATRWDWESMVVSIRNGKAHSTKAKKWNHTGPLPLEVVTGVDDGRMEHVMPIEDPFDHEHDLSRVVRAEGAMSIQDEFMRAITMLSEGKSWHDICEPVFEIDEEPDDLFHDLRSTSKDEIATKLENLRTSLVEVEGQIRDLVEERQNSKELLDLLRGGLRETRNVKSDRQQILSELRPLSMKVQELREVRDGINQRIAIPTKRIHEEMVRIFEKLTSEVDVFNAPNLGVEKGDFAYFFELQAMYEASLKSNEAHQEFIRLRREQNEEYRALKKTKKQEEDVLTKLVESNPALEGVHLNPKSVKEFQKNAKLLQRSINEQYSSKHELRREIGRLEAWQRISSKRNQNRGQRSSNRESTRRRPRAPDVNINEVRQKASSGDALSLTELDALLSKGGIASIGNVNNEKSQQKQRQSKKRSSHKIDIRQGRRRGRKETRK</sequence>
<reference evidence="12" key="1">
    <citation type="journal article" date="2007" name="Environ. Microbiol.">
        <title>Proteorhodopsin photosystem gene clusters exhibit co-evolutionary trends and shared ancestry among diverse marine microbial phyla.</title>
        <authorList>
            <person name="McCarren J."/>
            <person name="Delong E.F."/>
        </authorList>
    </citation>
    <scope>NUCLEOTIDE SEQUENCE</scope>
</reference>
<evidence type="ECO:0000256" key="4">
    <source>
        <dbReference type="ARBA" id="ARBA00022490"/>
    </source>
</evidence>
<dbReference type="CDD" id="cd05402">
    <property type="entry name" value="NT_PAP_TUTase"/>
    <property type="match status" value="1"/>
</dbReference>
<proteinExistence type="predicted"/>
<dbReference type="InterPro" id="IPR002058">
    <property type="entry name" value="PAP_assoc"/>
</dbReference>
<dbReference type="PANTHER" id="PTHR12271:SF40">
    <property type="entry name" value="POLY(A) RNA POLYMERASE GLD2"/>
    <property type="match status" value="1"/>
</dbReference>
<dbReference type="InterPro" id="IPR043519">
    <property type="entry name" value="NT_sf"/>
</dbReference>
<comment type="cofactor">
    <cofactor evidence="2">
        <name>Mg(2+)</name>
        <dbReference type="ChEBI" id="CHEBI:18420"/>
    </cofactor>
</comment>
<organism evidence="12">
    <name type="scientific">uncultured marine bacterium HF10_29C11</name>
    <dbReference type="NCBI Taxonomy" id="415445"/>
    <lineage>
        <taxon>Bacteria</taxon>
        <taxon>environmental samples</taxon>
    </lineage>
</organism>
<feature type="region of interest" description="Disordered" evidence="9">
    <location>
        <begin position="581"/>
        <end position="619"/>
    </location>
</feature>
<accession>A4GI90</accession>
<gene>
    <name evidence="12" type="ORF">ALOHA_HF1029C11.0028</name>
</gene>
<evidence type="ECO:0000259" key="10">
    <source>
        <dbReference type="Pfam" id="PF03828"/>
    </source>
</evidence>
<protein>
    <submittedName>
        <fullName evidence="12">Uncharacterized protein</fullName>
    </submittedName>
</protein>
<comment type="cofactor">
    <cofactor evidence="1">
        <name>Mn(2+)</name>
        <dbReference type="ChEBI" id="CHEBI:29035"/>
    </cofactor>
</comment>
<keyword evidence="5" id="KW-0808">Transferase</keyword>
<dbReference type="GO" id="GO:0031123">
    <property type="term" value="P:RNA 3'-end processing"/>
    <property type="evidence" value="ECO:0007669"/>
    <property type="project" value="TreeGrafter"/>
</dbReference>
<dbReference type="PANTHER" id="PTHR12271">
    <property type="entry name" value="POLY A POLYMERASE CID PAP -RELATED"/>
    <property type="match status" value="1"/>
</dbReference>
<evidence type="ECO:0000256" key="1">
    <source>
        <dbReference type="ARBA" id="ARBA00001936"/>
    </source>
</evidence>
<dbReference type="GO" id="GO:0016779">
    <property type="term" value="F:nucleotidyltransferase activity"/>
    <property type="evidence" value="ECO:0007669"/>
    <property type="project" value="TreeGrafter"/>
</dbReference>
<comment type="subcellular location">
    <subcellularLocation>
        <location evidence="3">Cytoplasm</location>
    </subcellularLocation>
</comment>
<dbReference type="GO" id="GO:0005737">
    <property type="term" value="C:cytoplasm"/>
    <property type="evidence" value="ECO:0007669"/>
    <property type="project" value="UniProtKB-SubCell"/>
</dbReference>
<dbReference type="InterPro" id="IPR054708">
    <property type="entry name" value="MTPAP-like_central"/>
</dbReference>
<dbReference type="Pfam" id="PF22600">
    <property type="entry name" value="MTPAP-like_central"/>
    <property type="match status" value="1"/>
</dbReference>
<evidence type="ECO:0000256" key="5">
    <source>
        <dbReference type="ARBA" id="ARBA00022679"/>
    </source>
</evidence>
<evidence type="ECO:0000256" key="3">
    <source>
        <dbReference type="ARBA" id="ARBA00004496"/>
    </source>
</evidence>
<evidence type="ECO:0000256" key="9">
    <source>
        <dbReference type="SAM" id="MobiDB-lite"/>
    </source>
</evidence>
<feature type="compositionally biased region" description="Basic residues" evidence="9">
    <location>
        <begin position="667"/>
        <end position="677"/>
    </location>
</feature>
<dbReference type="AlphaFoldDB" id="A4GI90"/>
<feature type="coiled-coil region" evidence="8">
    <location>
        <begin position="358"/>
        <end position="392"/>
    </location>
</feature>
<evidence type="ECO:0000259" key="11">
    <source>
        <dbReference type="Pfam" id="PF22600"/>
    </source>
</evidence>
<dbReference type="Gene3D" id="1.10.1410.10">
    <property type="match status" value="1"/>
</dbReference>
<dbReference type="SUPFAM" id="SSF81631">
    <property type="entry name" value="PAP/OAS1 substrate-binding domain"/>
    <property type="match status" value="1"/>
</dbReference>
<evidence type="ECO:0000256" key="6">
    <source>
        <dbReference type="ARBA" id="ARBA00022723"/>
    </source>
</evidence>
<keyword evidence="6" id="KW-0479">Metal-binding</keyword>
<keyword evidence="4" id="KW-0963">Cytoplasm</keyword>
<evidence type="ECO:0000313" key="12">
    <source>
        <dbReference type="EMBL" id="ABL97801.1"/>
    </source>
</evidence>
<dbReference type="GO" id="GO:0046872">
    <property type="term" value="F:metal ion binding"/>
    <property type="evidence" value="ECO:0007669"/>
    <property type="project" value="UniProtKB-KW"/>
</dbReference>
<keyword evidence="8" id="KW-0175">Coiled coil</keyword>
<dbReference type="Pfam" id="PF03828">
    <property type="entry name" value="PAP_assoc"/>
    <property type="match status" value="1"/>
</dbReference>
<feature type="domain" description="Poly(A) RNA polymerase mitochondrial-like central palm" evidence="11">
    <location>
        <begin position="29"/>
        <end position="146"/>
    </location>
</feature>
<evidence type="ECO:0000256" key="8">
    <source>
        <dbReference type="SAM" id="Coils"/>
    </source>
</evidence>